<evidence type="ECO:0000313" key="8">
    <source>
        <dbReference type="Proteomes" id="UP000002985"/>
    </source>
</evidence>
<keyword evidence="2" id="KW-0378">Hydrolase</keyword>
<keyword evidence="8" id="KW-1185">Reference proteome</keyword>
<dbReference type="PROSITE" id="PS51192">
    <property type="entry name" value="HELICASE_ATP_BIND_1"/>
    <property type="match status" value="1"/>
</dbReference>
<evidence type="ECO:0000259" key="5">
    <source>
        <dbReference type="PROSITE" id="PS51192"/>
    </source>
</evidence>
<sequence>MPVPFINSIDIKELTPDSRYESYRLFKLNYEAHTLALHPAFDTLFSLNLARGIIPFDHQVNSVKKLLSRFRGRGMLCDEVGLGKTIEACLAMMELITRGLVKRVLILVPPSLIEQWKEETFFKFNLEFITSDDKRFKDCRTDAWGEFDRIIASIHTAKKMPHSNAISQQNFDLIIVDEAHHLKNANTVGWKFLNSLRKKYIFLLTATPVHNNLEELFNLVTLVYPGELGTLKSFKRNYVSSGDRLTPKNYESLRTLLSELIIRNRRATSDVKFTKRHARTIQIHMSEPEKIFYESVSNLVKNQYKGSPQQIKMTLRILQEEIGSVPAAAGSTLESLMDKLSDSITLKELIEQCNSITFPEKLRTLIEVINKLTDKVIVFTKFRPSHALITETLKKCDIPYSPLHGGMTRIEKESSIKDFQRKTKVLIATDVGSEGRNLQFCNNIINFDLPWNPMRIEQRIGRISRIGQEKDVHILNLSTKGTIEDYILYLLDAKINMFELVIGEVDVILGKLDEETEFEDLIIDAWTKSANMAQFENEINTLGENLLAAKQKYFTLKDTEDKIFGNQFTTAVAEESQPEEE</sequence>
<dbReference type="Proteomes" id="UP000002985">
    <property type="component" value="Unassembled WGS sequence"/>
</dbReference>
<dbReference type="InterPro" id="IPR001650">
    <property type="entry name" value="Helicase_C-like"/>
</dbReference>
<evidence type="ECO:0000313" key="7">
    <source>
        <dbReference type="EMBL" id="GAB63939.1"/>
    </source>
</evidence>
<evidence type="ECO:0000256" key="1">
    <source>
        <dbReference type="ARBA" id="ARBA00022741"/>
    </source>
</evidence>
<dbReference type="GO" id="GO:0005524">
    <property type="term" value="F:ATP binding"/>
    <property type="evidence" value="ECO:0007669"/>
    <property type="project" value="UniProtKB-KW"/>
</dbReference>
<dbReference type="SUPFAM" id="SSF52540">
    <property type="entry name" value="P-loop containing nucleoside triphosphate hydrolases"/>
    <property type="match status" value="2"/>
</dbReference>
<dbReference type="eggNOG" id="COG0553">
    <property type="taxonomic scope" value="Bacteria"/>
</dbReference>
<dbReference type="InterPro" id="IPR038718">
    <property type="entry name" value="SNF2-like_sf"/>
</dbReference>
<dbReference type="STRING" id="247490.KSU1_D0630"/>
<dbReference type="GO" id="GO:0004386">
    <property type="term" value="F:helicase activity"/>
    <property type="evidence" value="ECO:0007669"/>
    <property type="project" value="UniProtKB-KW"/>
</dbReference>
<organism evidence="7 8">
    <name type="scientific">Candidatus Jettenia caeni</name>
    <dbReference type="NCBI Taxonomy" id="247490"/>
    <lineage>
        <taxon>Bacteria</taxon>
        <taxon>Pseudomonadati</taxon>
        <taxon>Planctomycetota</taxon>
        <taxon>Candidatus Brocadiia</taxon>
        <taxon>Candidatus Brocadiales</taxon>
        <taxon>Candidatus Brocadiaceae</taxon>
        <taxon>Candidatus Jettenia</taxon>
    </lineage>
</organism>
<feature type="domain" description="Helicase C-terminal" evidence="6">
    <location>
        <begin position="361"/>
        <end position="513"/>
    </location>
</feature>
<dbReference type="InterPro" id="IPR049730">
    <property type="entry name" value="SNF2/RAD54-like_C"/>
</dbReference>
<reference evidence="7 8" key="1">
    <citation type="journal article" date="2012" name="FEBS Lett.">
        <title>Anammox organism KSU-1 expresses a NirK-type copper-containing nitrite reductase instead of a NirS-type with cytochrome cd1.</title>
        <authorList>
            <person name="Hira D."/>
            <person name="Toh H."/>
            <person name="Migita C.T."/>
            <person name="Okubo H."/>
            <person name="Nishiyama T."/>
            <person name="Hattori M."/>
            <person name="Furukawa K."/>
            <person name="Fujii T."/>
        </authorList>
    </citation>
    <scope>NUCLEOTIDE SEQUENCE [LARGE SCALE GENOMIC DNA]</scope>
</reference>
<dbReference type="PANTHER" id="PTHR10799">
    <property type="entry name" value="SNF2/RAD54 HELICASE FAMILY"/>
    <property type="match status" value="1"/>
</dbReference>
<dbReference type="GO" id="GO:0016787">
    <property type="term" value="F:hydrolase activity"/>
    <property type="evidence" value="ECO:0007669"/>
    <property type="project" value="UniProtKB-KW"/>
</dbReference>
<dbReference type="AlphaFoldDB" id="I3IQE4"/>
<dbReference type="Pfam" id="PF00271">
    <property type="entry name" value="Helicase_C"/>
    <property type="match status" value="1"/>
</dbReference>
<feature type="domain" description="Helicase ATP-binding" evidence="5">
    <location>
        <begin position="65"/>
        <end position="226"/>
    </location>
</feature>
<dbReference type="SMART" id="SM00490">
    <property type="entry name" value="HELICc"/>
    <property type="match status" value="1"/>
</dbReference>
<dbReference type="Gene3D" id="3.40.50.10810">
    <property type="entry name" value="Tandem AAA-ATPase domain"/>
    <property type="match status" value="1"/>
</dbReference>
<comment type="caution">
    <text evidence="7">The sequence shown here is derived from an EMBL/GenBank/DDBJ whole genome shotgun (WGS) entry which is preliminary data.</text>
</comment>
<dbReference type="CDD" id="cd18011">
    <property type="entry name" value="DEXDc_RapA"/>
    <property type="match status" value="1"/>
</dbReference>
<keyword evidence="1" id="KW-0547">Nucleotide-binding</keyword>
<accession>I3IQE4</accession>
<proteinExistence type="predicted"/>
<dbReference type="InterPro" id="IPR000330">
    <property type="entry name" value="SNF2_N"/>
</dbReference>
<dbReference type="InterPro" id="IPR057342">
    <property type="entry name" value="DEXDc_RapA"/>
</dbReference>
<gene>
    <name evidence="7" type="ORF">KSU1_D0630</name>
</gene>
<keyword evidence="3 7" id="KW-0347">Helicase</keyword>
<dbReference type="EMBL" id="BAFH01000004">
    <property type="protein sequence ID" value="GAB63939.1"/>
    <property type="molecule type" value="Genomic_DNA"/>
</dbReference>
<dbReference type="SMART" id="SM00487">
    <property type="entry name" value="DEXDc"/>
    <property type="match status" value="1"/>
</dbReference>
<dbReference type="CDD" id="cd18793">
    <property type="entry name" value="SF2_C_SNF"/>
    <property type="match status" value="1"/>
</dbReference>
<evidence type="ECO:0000256" key="3">
    <source>
        <dbReference type="ARBA" id="ARBA00022806"/>
    </source>
</evidence>
<dbReference type="PROSITE" id="PS51194">
    <property type="entry name" value="HELICASE_CTER"/>
    <property type="match status" value="1"/>
</dbReference>
<evidence type="ECO:0000256" key="4">
    <source>
        <dbReference type="ARBA" id="ARBA00022840"/>
    </source>
</evidence>
<evidence type="ECO:0000256" key="2">
    <source>
        <dbReference type="ARBA" id="ARBA00022801"/>
    </source>
</evidence>
<name>I3IQE4_9BACT</name>
<dbReference type="Pfam" id="PF00176">
    <property type="entry name" value="SNF2-rel_dom"/>
    <property type="match status" value="1"/>
</dbReference>
<dbReference type="Gene3D" id="3.40.50.300">
    <property type="entry name" value="P-loop containing nucleotide triphosphate hydrolases"/>
    <property type="match status" value="1"/>
</dbReference>
<evidence type="ECO:0000259" key="6">
    <source>
        <dbReference type="PROSITE" id="PS51194"/>
    </source>
</evidence>
<protein>
    <submittedName>
        <fullName evidence="7">Helicase</fullName>
    </submittedName>
</protein>
<dbReference type="InterPro" id="IPR014001">
    <property type="entry name" value="Helicase_ATP-bd"/>
</dbReference>
<dbReference type="InterPro" id="IPR027417">
    <property type="entry name" value="P-loop_NTPase"/>
</dbReference>
<keyword evidence="4" id="KW-0067">ATP-binding</keyword>